<dbReference type="EMBL" id="JAPEIS010000002">
    <property type="protein sequence ID" value="KAJ8068745.1"/>
    <property type="molecule type" value="Genomic_DNA"/>
</dbReference>
<name>A0A9X0DNK3_9HELO</name>
<sequence length="158" mass="18893">MFSSIPINMEAFLSSCDAFRSVLQSIWTLKIWRYVFKLIILPDFDKDEEISIATMWRTIALIDMIFCFSLMGTYRYWKHQFTREAKYVIMEELVTLEPEEGRAKIDGIIERLTAMKWEMEGIWKRPRTQRGYIVSMLERKHHEDLESGSILPKRKEES</sequence>
<accession>A0A9X0DNK3</accession>
<dbReference type="AlphaFoldDB" id="A0A9X0DNK3"/>
<evidence type="ECO:0000313" key="2">
    <source>
        <dbReference type="Proteomes" id="UP001152300"/>
    </source>
</evidence>
<proteinExistence type="predicted"/>
<protein>
    <submittedName>
        <fullName evidence="1">Uncharacterized protein</fullName>
    </submittedName>
</protein>
<dbReference type="OrthoDB" id="10283176at2759"/>
<dbReference type="Proteomes" id="UP001152300">
    <property type="component" value="Unassembled WGS sequence"/>
</dbReference>
<keyword evidence="2" id="KW-1185">Reference proteome</keyword>
<gene>
    <name evidence="1" type="ORF">OCU04_002442</name>
</gene>
<evidence type="ECO:0000313" key="1">
    <source>
        <dbReference type="EMBL" id="KAJ8068745.1"/>
    </source>
</evidence>
<reference evidence="1" key="1">
    <citation type="submission" date="2022-11" db="EMBL/GenBank/DDBJ databases">
        <title>Genome Resource of Sclerotinia nivalis Strain SnTB1, a Plant Pathogen Isolated from American Ginseng.</title>
        <authorList>
            <person name="Fan S."/>
        </authorList>
    </citation>
    <scope>NUCLEOTIDE SEQUENCE</scope>
    <source>
        <strain evidence="1">SnTB1</strain>
    </source>
</reference>
<organism evidence="1 2">
    <name type="scientific">Sclerotinia nivalis</name>
    <dbReference type="NCBI Taxonomy" id="352851"/>
    <lineage>
        <taxon>Eukaryota</taxon>
        <taxon>Fungi</taxon>
        <taxon>Dikarya</taxon>
        <taxon>Ascomycota</taxon>
        <taxon>Pezizomycotina</taxon>
        <taxon>Leotiomycetes</taxon>
        <taxon>Helotiales</taxon>
        <taxon>Sclerotiniaceae</taxon>
        <taxon>Sclerotinia</taxon>
    </lineage>
</organism>
<comment type="caution">
    <text evidence="1">The sequence shown here is derived from an EMBL/GenBank/DDBJ whole genome shotgun (WGS) entry which is preliminary data.</text>
</comment>